<dbReference type="PANTHER" id="PTHR21433">
    <property type="entry name" value="TRANSMEMBRANE PROTEIN INDUCED BY TUMOR NECROSIS FACTOR ALPHA"/>
    <property type="match status" value="1"/>
</dbReference>
<evidence type="ECO:0000256" key="4">
    <source>
        <dbReference type="ARBA" id="ARBA00022989"/>
    </source>
</evidence>
<evidence type="ECO:0000256" key="2">
    <source>
        <dbReference type="ARBA" id="ARBA00009700"/>
    </source>
</evidence>
<reference evidence="7" key="1">
    <citation type="submission" date="2020-11" db="EMBL/GenBank/DDBJ databases">
        <authorList>
            <person name="Tran Van P."/>
        </authorList>
    </citation>
    <scope>NUCLEOTIDE SEQUENCE</scope>
</reference>
<organism evidence="7">
    <name type="scientific">Oppiella nova</name>
    <dbReference type="NCBI Taxonomy" id="334625"/>
    <lineage>
        <taxon>Eukaryota</taxon>
        <taxon>Metazoa</taxon>
        <taxon>Ecdysozoa</taxon>
        <taxon>Arthropoda</taxon>
        <taxon>Chelicerata</taxon>
        <taxon>Arachnida</taxon>
        <taxon>Acari</taxon>
        <taxon>Acariformes</taxon>
        <taxon>Sarcoptiformes</taxon>
        <taxon>Oribatida</taxon>
        <taxon>Brachypylina</taxon>
        <taxon>Oppioidea</taxon>
        <taxon>Oppiidae</taxon>
        <taxon>Oppiella</taxon>
    </lineage>
</organism>
<dbReference type="Pfam" id="PF07851">
    <property type="entry name" value="TMEM120A-B"/>
    <property type="match status" value="1"/>
</dbReference>
<protein>
    <submittedName>
        <fullName evidence="7">Uncharacterized protein</fullName>
    </submittedName>
</protein>
<keyword evidence="8" id="KW-1185">Reference proteome</keyword>
<evidence type="ECO:0000256" key="1">
    <source>
        <dbReference type="ARBA" id="ARBA00004141"/>
    </source>
</evidence>
<proteinExistence type="inferred from homology"/>
<evidence type="ECO:0000256" key="6">
    <source>
        <dbReference type="SAM" id="Phobius"/>
    </source>
</evidence>
<gene>
    <name evidence="7" type="ORF">ONB1V03_LOCUS4605</name>
</gene>
<evidence type="ECO:0000256" key="3">
    <source>
        <dbReference type="ARBA" id="ARBA00022692"/>
    </source>
</evidence>
<dbReference type="InterPro" id="IPR012926">
    <property type="entry name" value="TMEM120A/B"/>
</dbReference>
<feature type="transmembrane region" description="Helical" evidence="6">
    <location>
        <begin position="203"/>
        <end position="224"/>
    </location>
</feature>
<evidence type="ECO:0000313" key="7">
    <source>
        <dbReference type="EMBL" id="CAD7644329.1"/>
    </source>
</evidence>
<dbReference type="OrthoDB" id="2015098at2759"/>
<evidence type="ECO:0000256" key="5">
    <source>
        <dbReference type="ARBA" id="ARBA00023136"/>
    </source>
</evidence>
<comment type="similarity">
    <text evidence="2">Belongs to the TMEM120 family.</text>
</comment>
<keyword evidence="3 6" id="KW-0812">Transmembrane</keyword>
<dbReference type="GO" id="GO:0016020">
    <property type="term" value="C:membrane"/>
    <property type="evidence" value="ECO:0007669"/>
    <property type="project" value="UniProtKB-SubCell"/>
</dbReference>
<dbReference type="EMBL" id="OC916455">
    <property type="protein sequence ID" value="CAD7644329.1"/>
    <property type="molecule type" value="Genomic_DNA"/>
</dbReference>
<accession>A0A7R9LMM9</accession>
<keyword evidence="4 6" id="KW-1133">Transmembrane helix</keyword>
<feature type="transmembrane region" description="Helical" evidence="6">
    <location>
        <begin position="321"/>
        <end position="343"/>
    </location>
</feature>
<feature type="transmembrane region" description="Helical" evidence="6">
    <location>
        <begin position="132"/>
        <end position="151"/>
    </location>
</feature>
<feature type="transmembrane region" description="Helical" evidence="6">
    <location>
        <begin position="280"/>
        <end position="301"/>
    </location>
</feature>
<sequence length="357" mass="41884">MADVVDMNDIQQQWKVLNDEYHTLEEVHKNYHNSIVEFTKLQNKCLKEITHQNYRVSQLRQLIKKCKINSDEEIQAKEELVKAMDSRVSHVKEIRESLPKPNGLYLNIVLGAINSTLLDSDQRFKYKEQYEMFKLVVTSVILAVSLADLIFQSRYATAEPVPGAPVCDLVCDAILHFLLVWYHCTLTIRESILVVNGSRIKGWWRTLHFLTTILAGVMVVCYSPDGESYNKFRVQFLSYICYSSFLQFLQYYYQYGCLYRLRALGERYDMDITIQGFHSWMWRGLGFLLPFLYFGYFFQFYNAYTLYNMYFNDRSGVEWQVPAVAALYFAIFLGNTMTTFLVIQQKLTGKSVKTKLK</sequence>
<comment type="subcellular location">
    <subcellularLocation>
        <location evidence="1">Membrane</location>
        <topology evidence="1">Multi-pass membrane protein</topology>
    </subcellularLocation>
</comment>
<keyword evidence="5 6" id="KW-0472">Membrane</keyword>
<feature type="transmembrane region" description="Helical" evidence="6">
    <location>
        <begin position="163"/>
        <end position="182"/>
    </location>
</feature>
<dbReference type="AlphaFoldDB" id="A0A7R9LMM9"/>
<dbReference type="Proteomes" id="UP000728032">
    <property type="component" value="Unassembled WGS sequence"/>
</dbReference>
<dbReference type="PANTHER" id="PTHR21433:SF0">
    <property type="entry name" value="TRANSMEMBRANE PROTEIN 120 HOMOLOG"/>
    <property type="match status" value="1"/>
</dbReference>
<feature type="transmembrane region" description="Helical" evidence="6">
    <location>
        <begin position="236"/>
        <end position="253"/>
    </location>
</feature>
<evidence type="ECO:0000313" key="8">
    <source>
        <dbReference type="Proteomes" id="UP000728032"/>
    </source>
</evidence>
<dbReference type="EMBL" id="CAJPVJ010001630">
    <property type="protein sequence ID" value="CAG2165059.1"/>
    <property type="molecule type" value="Genomic_DNA"/>
</dbReference>
<name>A0A7R9LMM9_9ACAR</name>